<evidence type="ECO:0000256" key="2">
    <source>
        <dbReference type="ARBA" id="ARBA00014213"/>
    </source>
</evidence>
<dbReference type="NCBIfam" id="TIGR04407">
    <property type="entry name" value="LptF_YjgP"/>
    <property type="match status" value="1"/>
</dbReference>
<keyword evidence="11" id="KW-1185">Reference proteome</keyword>
<dbReference type="GO" id="GO:0055085">
    <property type="term" value="P:transmembrane transport"/>
    <property type="evidence" value="ECO:0007669"/>
    <property type="project" value="InterPro"/>
</dbReference>
<organism evidence="10 11">
    <name type="scientific">Burkholderia singularis</name>
    <dbReference type="NCBI Taxonomy" id="1503053"/>
    <lineage>
        <taxon>Bacteria</taxon>
        <taxon>Pseudomonadati</taxon>
        <taxon>Pseudomonadota</taxon>
        <taxon>Betaproteobacteria</taxon>
        <taxon>Burkholderiales</taxon>
        <taxon>Burkholderiaceae</taxon>
        <taxon>Burkholderia</taxon>
        <taxon>pseudomallei group</taxon>
    </lineage>
</organism>
<sequence>MIFERSLQRELAYTAGAVFMVLLTIMLTSMMIRIVGYAASGEVNPKDVLVLIGLTVIGYLAMILVGTLFVSILFVLTRWYKDSEMVVWLASGVSLTRLIKPIGVFATPIVILIAFFAFVGWPWSNQQSKLIRARFQQRDEVSLLAPGQFRESAANNRVFFIEKMSPDQNKVQNVFVTTTEQGKVNVVVSQTGHTETMKNGDRFIVLDNGRRYDGVPGQPNFKIMEFERYGVKIQSKQVVSQPTTTGTPTIDLLRNPTNQNLAEFAWRAGLPLIAINLMVLAIPLSYQNPRRGRTVNLVMAVLIYLTYSNLLNVVQSQMERGKIPFGVGLIGLHLLIAAIVAFLFWLRVRNRPLFSRAAPGRSQGA</sequence>
<dbReference type="EMBL" id="LOWA01000057">
    <property type="protein sequence ID" value="KVE23527.1"/>
    <property type="molecule type" value="Genomic_DNA"/>
</dbReference>
<evidence type="ECO:0000256" key="1">
    <source>
        <dbReference type="ARBA" id="ARBA00004429"/>
    </source>
</evidence>
<dbReference type="OrthoDB" id="9778062at2"/>
<dbReference type="AlphaFoldDB" id="A0A124P7W9"/>
<dbReference type="Proteomes" id="UP000062788">
    <property type="component" value="Unassembled WGS sequence"/>
</dbReference>
<keyword evidence="7 9" id="KW-1133">Transmembrane helix</keyword>
<feature type="transmembrane region" description="Helical" evidence="9">
    <location>
        <begin position="294"/>
        <end position="311"/>
    </location>
</feature>
<protein>
    <recommendedName>
        <fullName evidence="2">Lipopolysaccharide export system permease protein LptF</fullName>
    </recommendedName>
</protein>
<evidence type="ECO:0000313" key="11">
    <source>
        <dbReference type="Proteomes" id="UP000062788"/>
    </source>
</evidence>
<gene>
    <name evidence="10" type="ORF">WS67_22890</name>
</gene>
<evidence type="ECO:0000256" key="3">
    <source>
        <dbReference type="ARBA" id="ARBA00022448"/>
    </source>
</evidence>
<evidence type="ECO:0000256" key="7">
    <source>
        <dbReference type="ARBA" id="ARBA00022989"/>
    </source>
</evidence>
<evidence type="ECO:0000256" key="4">
    <source>
        <dbReference type="ARBA" id="ARBA00022475"/>
    </source>
</evidence>
<keyword evidence="5" id="KW-0997">Cell inner membrane</keyword>
<dbReference type="GO" id="GO:0043190">
    <property type="term" value="C:ATP-binding cassette (ABC) transporter complex"/>
    <property type="evidence" value="ECO:0007669"/>
    <property type="project" value="InterPro"/>
</dbReference>
<evidence type="ECO:0000313" key="10">
    <source>
        <dbReference type="EMBL" id="KVE23527.1"/>
    </source>
</evidence>
<feature type="transmembrane region" description="Helical" evidence="9">
    <location>
        <begin position="98"/>
        <end position="123"/>
    </location>
</feature>
<proteinExistence type="predicted"/>
<reference evidence="10 11" key="1">
    <citation type="submission" date="2015-11" db="EMBL/GenBank/DDBJ databases">
        <title>Expanding the genomic diversity of Burkholderia species for the development of highly accurate diagnostics.</title>
        <authorList>
            <person name="Sahl J."/>
            <person name="Keim P."/>
            <person name="Wagner D."/>
        </authorList>
    </citation>
    <scope>NUCLEOTIDE SEQUENCE [LARGE SCALE GENOMIC DNA]</scope>
    <source>
        <strain evidence="10 11">TSV85</strain>
    </source>
</reference>
<evidence type="ECO:0000256" key="5">
    <source>
        <dbReference type="ARBA" id="ARBA00022519"/>
    </source>
</evidence>
<keyword evidence="6 9" id="KW-0812">Transmembrane</keyword>
<accession>A0A124P7W9</accession>
<evidence type="ECO:0000256" key="9">
    <source>
        <dbReference type="SAM" id="Phobius"/>
    </source>
</evidence>
<feature type="transmembrane region" description="Helical" evidence="9">
    <location>
        <begin position="12"/>
        <end position="36"/>
    </location>
</feature>
<comment type="caution">
    <text evidence="10">The sequence shown here is derived from an EMBL/GenBank/DDBJ whole genome shotgun (WGS) entry which is preliminary data.</text>
</comment>
<evidence type="ECO:0000256" key="6">
    <source>
        <dbReference type="ARBA" id="ARBA00022692"/>
    </source>
</evidence>
<dbReference type="GO" id="GO:0015920">
    <property type="term" value="P:lipopolysaccharide transport"/>
    <property type="evidence" value="ECO:0007669"/>
    <property type="project" value="TreeGrafter"/>
</dbReference>
<keyword evidence="4" id="KW-1003">Cell membrane</keyword>
<dbReference type="Pfam" id="PF03739">
    <property type="entry name" value="LptF_LptG"/>
    <property type="match status" value="1"/>
</dbReference>
<dbReference type="PANTHER" id="PTHR33529:SF7">
    <property type="entry name" value="LIPOPOLYSACCHARIDE EXPORT SYSTEM PERMEASE PROTEIN LPTF"/>
    <property type="match status" value="1"/>
</dbReference>
<dbReference type="PANTHER" id="PTHR33529">
    <property type="entry name" value="SLR0882 PROTEIN-RELATED"/>
    <property type="match status" value="1"/>
</dbReference>
<dbReference type="RefSeq" id="WP_059520419.1">
    <property type="nucleotide sequence ID" value="NZ_LOWA01000057.1"/>
</dbReference>
<dbReference type="InterPro" id="IPR005495">
    <property type="entry name" value="LptG/LptF_permease"/>
</dbReference>
<comment type="subcellular location">
    <subcellularLocation>
        <location evidence="1">Cell inner membrane</location>
        <topology evidence="1">Multi-pass membrane protein</topology>
    </subcellularLocation>
</comment>
<keyword evidence="3" id="KW-0813">Transport</keyword>
<feature type="transmembrane region" description="Helical" evidence="9">
    <location>
        <begin position="323"/>
        <end position="346"/>
    </location>
</feature>
<dbReference type="InterPro" id="IPR030922">
    <property type="entry name" value="LptF"/>
</dbReference>
<feature type="transmembrane region" description="Helical" evidence="9">
    <location>
        <begin position="48"/>
        <end position="77"/>
    </location>
</feature>
<keyword evidence="8 9" id="KW-0472">Membrane</keyword>
<evidence type="ECO:0000256" key="8">
    <source>
        <dbReference type="ARBA" id="ARBA00023136"/>
    </source>
</evidence>
<name>A0A124P7W9_9BURK</name>
<feature type="transmembrane region" description="Helical" evidence="9">
    <location>
        <begin position="264"/>
        <end position="282"/>
    </location>
</feature>